<keyword evidence="2" id="KW-0812">Transmembrane</keyword>
<evidence type="ECO:0000256" key="2">
    <source>
        <dbReference type="SAM" id="Phobius"/>
    </source>
</evidence>
<evidence type="ECO:0000313" key="5">
    <source>
        <dbReference type="Proteomes" id="UP000006038"/>
    </source>
</evidence>
<dbReference type="InterPro" id="IPR001509">
    <property type="entry name" value="Epimerase_deHydtase"/>
</dbReference>
<dbReference type="GO" id="GO:0016616">
    <property type="term" value="F:oxidoreductase activity, acting on the CH-OH group of donors, NAD or NADP as acceptor"/>
    <property type="evidence" value="ECO:0007669"/>
    <property type="project" value="TreeGrafter"/>
</dbReference>
<dbReference type="STRING" id="4533.J3MFY7"/>
<feature type="transmembrane region" description="Helical" evidence="2">
    <location>
        <begin position="12"/>
        <end position="29"/>
    </location>
</feature>
<dbReference type="OMA" id="YERRMEY"/>
<keyword evidence="5" id="KW-1185">Reference proteome</keyword>
<dbReference type="HOGENOM" id="CLU_007383_9_6_1"/>
<evidence type="ECO:0000256" key="1">
    <source>
        <dbReference type="ARBA" id="ARBA00023002"/>
    </source>
</evidence>
<keyword evidence="1" id="KW-0560">Oxidoreductase</keyword>
<dbReference type="Pfam" id="PF01370">
    <property type="entry name" value="Epimerase"/>
    <property type="match status" value="1"/>
</dbReference>
<organism evidence="4">
    <name type="scientific">Oryza brachyantha</name>
    <name type="common">malo sina</name>
    <dbReference type="NCBI Taxonomy" id="4533"/>
    <lineage>
        <taxon>Eukaryota</taxon>
        <taxon>Viridiplantae</taxon>
        <taxon>Streptophyta</taxon>
        <taxon>Embryophyta</taxon>
        <taxon>Tracheophyta</taxon>
        <taxon>Spermatophyta</taxon>
        <taxon>Magnoliopsida</taxon>
        <taxon>Liliopsida</taxon>
        <taxon>Poales</taxon>
        <taxon>Poaceae</taxon>
        <taxon>BOP clade</taxon>
        <taxon>Oryzoideae</taxon>
        <taxon>Oryzeae</taxon>
        <taxon>Oryzinae</taxon>
        <taxon>Oryza</taxon>
    </lineage>
</organism>
<dbReference type="Gramene" id="OB06G29310.1">
    <property type="protein sequence ID" value="OB06G29310.1"/>
    <property type="gene ID" value="OB06G29310"/>
</dbReference>
<evidence type="ECO:0000259" key="3">
    <source>
        <dbReference type="Pfam" id="PF01370"/>
    </source>
</evidence>
<proteinExistence type="predicted"/>
<feature type="domain" description="NAD-dependent epimerase/dehydratase" evidence="3">
    <location>
        <begin position="45"/>
        <end position="133"/>
    </location>
</feature>
<keyword evidence="2" id="KW-1133">Transmembrane helix</keyword>
<dbReference type="AlphaFoldDB" id="J3MFY7"/>
<sequence>MDQTWDDLSFLPAYAAFSVVPFLCLRCALLSPAMRKYPLLLLSGNWYCLSKTLAEREAWRYAADSNADMDVVTVCPPLILGPLLQSTVNTSSSILINLLNGDREAVAEDKRRNAVDVRDVADALALAYENTAASGRLICSAYNLKTSEMAGIVRRFCPDINSPKFVDGEDERVLSSEKLQKLGWKFRAVEECLRDSVRSYKTAGILK</sequence>
<keyword evidence="2" id="KW-0472">Membrane</keyword>
<dbReference type="PANTHER" id="PTHR10366">
    <property type="entry name" value="NAD DEPENDENT EPIMERASE/DEHYDRATASE"/>
    <property type="match status" value="1"/>
</dbReference>
<accession>J3MFY7</accession>
<dbReference type="eggNOG" id="KOG1502">
    <property type="taxonomic scope" value="Eukaryota"/>
</dbReference>
<name>J3MFY7_ORYBR</name>
<dbReference type="EnsemblPlants" id="OB06G29310.1">
    <property type="protein sequence ID" value="OB06G29310.1"/>
    <property type="gene ID" value="OB06G29310"/>
</dbReference>
<reference evidence="4" key="1">
    <citation type="journal article" date="2013" name="Nat. Commun.">
        <title>Whole-genome sequencing of Oryza brachyantha reveals mechanisms underlying Oryza genome evolution.</title>
        <authorList>
            <person name="Chen J."/>
            <person name="Huang Q."/>
            <person name="Gao D."/>
            <person name="Wang J."/>
            <person name="Lang Y."/>
            <person name="Liu T."/>
            <person name="Li B."/>
            <person name="Bai Z."/>
            <person name="Luis Goicoechea J."/>
            <person name="Liang C."/>
            <person name="Chen C."/>
            <person name="Zhang W."/>
            <person name="Sun S."/>
            <person name="Liao Y."/>
            <person name="Zhang X."/>
            <person name="Yang L."/>
            <person name="Song C."/>
            <person name="Wang M."/>
            <person name="Shi J."/>
            <person name="Liu G."/>
            <person name="Liu J."/>
            <person name="Zhou H."/>
            <person name="Zhou W."/>
            <person name="Yu Q."/>
            <person name="An N."/>
            <person name="Chen Y."/>
            <person name="Cai Q."/>
            <person name="Wang B."/>
            <person name="Liu B."/>
            <person name="Min J."/>
            <person name="Huang Y."/>
            <person name="Wu H."/>
            <person name="Li Z."/>
            <person name="Zhang Y."/>
            <person name="Yin Y."/>
            <person name="Song W."/>
            <person name="Jiang J."/>
            <person name="Jackson S.A."/>
            <person name="Wing R.A."/>
            <person name="Wang J."/>
            <person name="Chen M."/>
        </authorList>
    </citation>
    <scope>NUCLEOTIDE SEQUENCE [LARGE SCALE GENOMIC DNA]</scope>
    <source>
        <strain evidence="4">cv. IRGC 101232</strain>
    </source>
</reference>
<dbReference type="InterPro" id="IPR050425">
    <property type="entry name" value="NAD(P)_dehydrat-like"/>
</dbReference>
<dbReference type="Gene3D" id="3.40.50.720">
    <property type="entry name" value="NAD(P)-binding Rossmann-like Domain"/>
    <property type="match status" value="1"/>
</dbReference>
<dbReference type="SUPFAM" id="SSF51735">
    <property type="entry name" value="NAD(P)-binding Rossmann-fold domains"/>
    <property type="match status" value="1"/>
</dbReference>
<protein>
    <recommendedName>
        <fullName evidence="3">NAD-dependent epimerase/dehydratase domain-containing protein</fullName>
    </recommendedName>
</protein>
<reference evidence="4" key="2">
    <citation type="submission" date="2013-04" db="UniProtKB">
        <authorList>
            <consortium name="EnsemblPlants"/>
        </authorList>
    </citation>
    <scope>IDENTIFICATION</scope>
</reference>
<dbReference type="InterPro" id="IPR036291">
    <property type="entry name" value="NAD(P)-bd_dom_sf"/>
</dbReference>
<dbReference type="Proteomes" id="UP000006038">
    <property type="component" value="Chromosome 6"/>
</dbReference>
<dbReference type="PANTHER" id="PTHR10366:SF838">
    <property type="entry name" value="NAD-DEPENDENT EPIMERASE_DEHYDRATASE DOMAIN-CONTAINING PROTEIN"/>
    <property type="match status" value="1"/>
</dbReference>
<evidence type="ECO:0000313" key="4">
    <source>
        <dbReference type="EnsemblPlants" id="OB06G29310.1"/>
    </source>
</evidence>